<evidence type="ECO:0000256" key="1">
    <source>
        <dbReference type="ARBA" id="ARBA00022574"/>
    </source>
</evidence>
<name>A0A8S1YMR8_9CILI</name>
<protein>
    <submittedName>
        <fullName evidence="3">Uncharacterized protein</fullName>
    </submittedName>
</protein>
<dbReference type="PANTHER" id="PTHR44129">
    <property type="entry name" value="WD REPEAT-CONTAINING PROTEIN POP1"/>
    <property type="match status" value="1"/>
</dbReference>
<reference evidence="3" key="1">
    <citation type="submission" date="2021-01" db="EMBL/GenBank/DDBJ databases">
        <authorList>
            <consortium name="Genoscope - CEA"/>
            <person name="William W."/>
        </authorList>
    </citation>
    <scope>NUCLEOTIDE SEQUENCE</scope>
</reference>
<dbReference type="OrthoDB" id="10504541at2759"/>
<keyword evidence="2" id="KW-0677">Repeat</keyword>
<keyword evidence="1" id="KW-0853">WD repeat</keyword>
<dbReference type="AlphaFoldDB" id="A0A8S1YMR8"/>
<proteinExistence type="predicted"/>
<evidence type="ECO:0000256" key="2">
    <source>
        <dbReference type="ARBA" id="ARBA00022737"/>
    </source>
</evidence>
<dbReference type="InterPro" id="IPR050349">
    <property type="entry name" value="WD_LIS1/nudF_dynein_reg"/>
</dbReference>
<dbReference type="Proteomes" id="UP000689195">
    <property type="component" value="Unassembled WGS sequence"/>
</dbReference>
<accession>A0A8S1YMR8</accession>
<organism evidence="3 4">
    <name type="scientific">Paramecium pentaurelia</name>
    <dbReference type="NCBI Taxonomy" id="43138"/>
    <lineage>
        <taxon>Eukaryota</taxon>
        <taxon>Sar</taxon>
        <taxon>Alveolata</taxon>
        <taxon>Ciliophora</taxon>
        <taxon>Intramacronucleata</taxon>
        <taxon>Oligohymenophorea</taxon>
        <taxon>Peniculida</taxon>
        <taxon>Parameciidae</taxon>
        <taxon>Paramecium</taxon>
    </lineage>
</organism>
<evidence type="ECO:0000313" key="4">
    <source>
        <dbReference type="Proteomes" id="UP000689195"/>
    </source>
</evidence>
<gene>
    <name evidence="3" type="ORF">PPENT_87.1.T2760001</name>
</gene>
<evidence type="ECO:0000313" key="3">
    <source>
        <dbReference type="EMBL" id="CAD8214928.1"/>
    </source>
</evidence>
<comment type="caution">
    <text evidence="3">The sequence shown here is derived from an EMBL/GenBank/DDBJ whole genome shotgun (WGS) entry which is preliminary data.</text>
</comment>
<dbReference type="EMBL" id="CAJJDO010000276">
    <property type="protein sequence ID" value="CAD8214928.1"/>
    <property type="molecule type" value="Genomic_DNA"/>
</dbReference>
<sequence length="385" mass="46275">MTNQIKGEMKNLLNRIEQLENSVLTDYSIQSKEQLQQALDDFEIYFDNITDMSKKLDISMIFLKELSKDVKHIKSSIDQILQNVSDIANDVRRLRGKNFVELLLIRKKQILKQKDENELYQIHIEIYTQEYDPVSGNKKQSQNQDKTSYLLKKSIMILREKQMNFYGMKMKKLKMYCFQKEKQVKEKAELLKIQKNYYGVAIKQNQNGFQFMFHCHLLKIQDIIQLIKHWNHKIITLIAYKQEILRRQQNKKIQVFYDEMKQDCLEQNLYNSNRFVQEFNLTESGQNFKIIITSRQEILNSIDYQTWFYGKSISTLKEVELVPFNSDQSNEYLTQYSKVSVKRAIKRFYEFLKQLKAQSFSFNEFKIIWSQIEETVKKILLQKLK</sequence>
<keyword evidence="4" id="KW-1185">Reference proteome</keyword>